<organism evidence="10 11">
    <name type="scientific">Pseudomonas zhanjiangensis</name>
    <dbReference type="NCBI Taxonomy" id="3239015"/>
    <lineage>
        <taxon>Bacteria</taxon>
        <taxon>Pseudomonadati</taxon>
        <taxon>Pseudomonadota</taxon>
        <taxon>Gammaproteobacteria</taxon>
        <taxon>Pseudomonadales</taxon>
        <taxon>Pseudomonadaceae</taxon>
        <taxon>Pseudomonas</taxon>
    </lineage>
</organism>
<keyword evidence="6 8" id="KW-1133">Transmembrane helix</keyword>
<gene>
    <name evidence="10" type="ORF">AB5S05_14765</name>
</gene>
<evidence type="ECO:0000256" key="7">
    <source>
        <dbReference type="ARBA" id="ARBA00023136"/>
    </source>
</evidence>
<evidence type="ECO:0000256" key="1">
    <source>
        <dbReference type="ARBA" id="ARBA00003475"/>
    </source>
</evidence>
<dbReference type="InterPro" id="IPR009908">
    <property type="entry name" value="Methylamine_util_MauE"/>
</dbReference>
<evidence type="ECO:0000259" key="9">
    <source>
        <dbReference type="Pfam" id="PF07291"/>
    </source>
</evidence>
<evidence type="ECO:0000256" key="4">
    <source>
        <dbReference type="ARBA" id="ARBA00019078"/>
    </source>
</evidence>
<keyword evidence="7 8" id="KW-0472">Membrane</keyword>
<reference evidence="10 11" key="1">
    <citation type="submission" date="2024-07" db="EMBL/GenBank/DDBJ databases">
        <authorList>
            <person name="Li M."/>
        </authorList>
    </citation>
    <scope>NUCLEOTIDE SEQUENCE [LARGE SCALE GENOMIC DNA]</scope>
    <source>
        <strain evidence="10 11">25A3E</strain>
    </source>
</reference>
<evidence type="ECO:0000256" key="8">
    <source>
        <dbReference type="SAM" id="Phobius"/>
    </source>
</evidence>
<comment type="pathway">
    <text evidence="3">One-carbon metabolism; methylamine degradation.</text>
</comment>
<evidence type="ECO:0000256" key="2">
    <source>
        <dbReference type="ARBA" id="ARBA00004141"/>
    </source>
</evidence>
<evidence type="ECO:0000313" key="10">
    <source>
        <dbReference type="EMBL" id="MEX6503322.1"/>
    </source>
</evidence>
<evidence type="ECO:0000313" key="11">
    <source>
        <dbReference type="Proteomes" id="UP001560296"/>
    </source>
</evidence>
<feature type="transmembrane region" description="Helical" evidence="8">
    <location>
        <begin position="44"/>
        <end position="65"/>
    </location>
</feature>
<feature type="transmembrane region" description="Helical" evidence="8">
    <location>
        <begin position="110"/>
        <end position="131"/>
    </location>
</feature>
<dbReference type="EMBL" id="JBFTEG010000011">
    <property type="protein sequence ID" value="MEX6503322.1"/>
    <property type="molecule type" value="Genomic_DNA"/>
</dbReference>
<evidence type="ECO:0000256" key="3">
    <source>
        <dbReference type="ARBA" id="ARBA00004856"/>
    </source>
</evidence>
<name>A0ABV3YVH6_9PSED</name>
<feature type="domain" description="Methylamine utilisation protein MauE" evidence="9">
    <location>
        <begin position="47"/>
        <end position="169"/>
    </location>
</feature>
<protein>
    <recommendedName>
        <fullName evidence="4">Methylamine utilization protein MauE</fullName>
    </recommendedName>
</protein>
<keyword evidence="11" id="KW-1185">Reference proteome</keyword>
<evidence type="ECO:0000256" key="6">
    <source>
        <dbReference type="ARBA" id="ARBA00022989"/>
    </source>
</evidence>
<sequence length="170" mass="18779">MSSSDASEKKRGSSWQDYLPLFVILALALLAALAKQADYGDWQPVSWMQDFMGFFLVVFSMFKFFDMTGFADGFQMYDLLAMRYRTYAYLYPFLELALGLGYLSRLAPNLVYAATILIMVFGAVGVLRALAKGLDTECACMGTVLHVPLSTVALLEDLGMAVMAALLLMA</sequence>
<comment type="subcellular location">
    <subcellularLocation>
        <location evidence="2">Membrane</location>
        <topology evidence="2">Multi-pass membrane protein</topology>
    </subcellularLocation>
</comment>
<comment type="function">
    <text evidence="1">May be specifically involved in the processing, transport, and/or maturation of the MADH beta-subunit.</text>
</comment>
<feature type="transmembrane region" description="Helical" evidence="8">
    <location>
        <begin position="86"/>
        <end position="104"/>
    </location>
</feature>
<accession>A0ABV3YVH6</accession>
<dbReference type="RefSeq" id="WP_369288277.1">
    <property type="nucleotide sequence ID" value="NZ_JBFTEG010000011.1"/>
</dbReference>
<feature type="transmembrane region" description="Helical" evidence="8">
    <location>
        <begin position="143"/>
        <end position="169"/>
    </location>
</feature>
<comment type="caution">
    <text evidence="10">The sequence shown here is derived from an EMBL/GenBank/DDBJ whole genome shotgun (WGS) entry which is preliminary data.</text>
</comment>
<keyword evidence="5 8" id="KW-0812">Transmembrane</keyword>
<evidence type="ECO:0000256" key="5">
    <source>
        <dbReference type="ARBA" id="ARBA00022692"/>
    </source>
</evidence>
<dbReference type="Proteomes" id="UP001560296">
    <property type="component" value="Unassembled WGS sequence"/>
</dbReference>
<dbReference type="Pfam" id="PF07291">
    <property type="entry name" value="MauE"/>
    <property type="match status" value="1"/>
</dbReference>
<proteinExistence type="predicted"/>